<dbReference type="InterPro" id="IPR036282">
    <property type="entry name" value="Glutathione-S-Trfase_C_sf"/>
</dbReference>
<evidence type="ECO:0000256" key="2">
    <source>
        <dbReference type="ARBA" id="ARBA00022679"/>
    </source>
</evidence>
<dbReference type="FunFam" id="1.20.1050.10:FF:000029">
    <property type="entry name" value="Glutathione S-transferase DHAR3, chloroplastic"/>
    <property type="match status" value="1"/>
</dbReference>
<dbReference type="AlphaFoldDB" id="F6HSH9"/>
<keyword evidence="3" id="KW-0560">Oxidoreductase</keyword>
<dbReference type="OrthoDB" id="1935530at2759"/>
<evidence type="ECO:0000256" key="6">
    <source>
        <dbReference type="ARBA" id="ARBA00047960"/>
    </source>
</evidence>
<dbReference type="CDD" id="cd00570">
    <property type="entry name" value="GST_N_family"/>
    <property type="match status" value="1"/>
</dbReference>
<dbReference type="Gene3D" id="1.20.1050.10">
    <property type="match status" value="1"/>
</dbReference>
<dbReference type="InterPro" id="IPR040079">
    <property type="entry name" value="Glutathione_S-Trfase"/>
</dbReference>
<dbReference type="EMBL" id="FN596245">
    <property type="protein sequence ID" value="CCB57619.1"/>
    <property type="molecule type" value="Genomic_DNA"/>
</dbReference>
<evidence type="ECO:0000256" key="1">
    <source>
        <dbReference type="ARBA" id="ARBA00022575"/>
    </source>
</evidence>
<dbReference type="PANTHER" id="PTHR44420">
    <property type="entry name" value="GLUTATHIONE S-TRANSFERASE DHAR2-RELATED"/>
    <property type="match status" value="1"/>
</dbReference>
<gene>
    <name evidence="9" type="ordered locus">VIT_14s0006g00630</name>
</gene>
<evidence type="ECO:0000313" key="10">
    <source>
        <dbReference type="Proteomes" id="UP000009183"/>
    </source>
</evidence>
<dbReference type="FunFam" id="3.40.30.10:FF:000102">
    <property type="entry name" value="Glutathione S-transferase DHAR3 chloroplastic"/>
    <property type="match status" value="1"/>
</dbReference>
<dbReference type="Proteomes" id="UP000009183">
    <property type="component" value="Chromosome 14"/>
</dbReference>
<proteinExistence type="inferred from homology"/>
<evidence type="ECO:0000313" key="9">
    <source>
        <dbReference type="EMBL" id="CCB57619.1"/>
    </source>
</evidence>
<accession>F6HSH9</accession>
<dbReference type="SUPFAM" id="SSF52833">
    <property type="entry name" value="Thioredoxin-like"/>
    <property type="match status" value="1"/>
</dbReference>
<comment type="similarity">
    <text evidence="5">Belongs to the GST superfamily. DHAR family.</text>
</comment>
<dbReference type="ExpressionAtlas" id="F6HSH9">
    <property type="expression patterns" value="baseline and differential"/>
</dbReference>
<dbReference type="GO" id="GO:0004364">
    <property type="term" value="F:glutathione transferase activity"/>
    <property type="evidence" value="ECO:0007669"/>
    <property type="project" value="UniProtKB-EC"/>
</dbReference>
<comment type="catalytic activity">
    <reaction evidence="7">
        <text>L-dehydroascorbate + 2 glutathione = glutathione disulfide + L-ascorbate</text>
        <dbReference type="Rhea" id="RHEA:24424"/>
        <dbReference type="ChEBI" id="CHEBI:38290"/>
        <dbReference type="ChEBI" id="CHEBI:57925"/>
        <dbReference type="ChEBI" id="CHEBI:58297"/>
        <dbReference type="ChEBI" id="CHEBI:58539"/>
        <dbReference type="EC" id="1.8.5.1"/>
    </reaction>
</comment>
<keyword evidence="1" id="KW-0216">Detoxification</keyword>
<dbReference type="Gene3D" id="3.40.30.10">
    <property type="entry name" value="Glutaredoxin"/>
    <property type="match status" value="1"/>
</dbReference>
<dbReference type="STRING" id="29760.F6HSH9"/>
<evidence type="ECO:0000256" key="5">
    <source>
        <dbReference type="ARBA" id="ARBA00024194"/>
    </source>
</evidence>
<dbReference type="HOGENOM" id="CLU_011226_1_0_1"/>
<organism evidence="9 10">
    <name type="scientific">Vitis vinifera</name>
    <name type="common">Grape</name>
    <dbReference type="NCBI Taxonomy" id="29760"/>
    <lineage>
        <taxon>Eukaryota</taxon>
        <taxon>Viridiplantae</taxon>
        <taxon>Streptophyta</taxon>
        <taxon>Embryophyta</taxon>
        <taxon>Tracheophyta</taxon>
        <taxon>Spermatophyta</taxon>
        <taxon>Magnoliopsida</taxon>
        <taxon>eudicotyledons</taxon>
        <taxon>Gunneridae</taxon>
        <taxon>Pentapetalae</taxon>
        <taxon>rosids</taxon>
        <taxon>Vitales</taxon>
        <taxon>Vitaceae</taxon>
        <taxon>Viteae</taxon>
        <taxon>Vitis</taxon>
    </lineage>
</organism>
<dbReference type="FunCoup" id="F6HSH9">
    <property type="interactions" value="1664"/>
</dbReference>
<dbReference type="PANTHER" id="PTHR44420:SF1">
    <property type="entry name" value="GLUTATHIONE S-TRANSFERASE DHAR3, CHLOROPLASTIC"/>
    <property type="match status" value="1"/>
</dbReference>
<dbReference type="Pfam" id="PF13409">
    <property type="entry name" value="GST_N_2"/>
    <property type="match status" value="1"/>
</dbReference>
<sequence>MSSVRIPPTASAVSSTIKHLGYNPRFFTSHGGAKGVKRVGGERRKYSITMSSPLEVCVKASVIIPNKLGDCPFSQRILLTLEEKHLPYEMKLVDLTNKPEWFLKISPGGTVPVMKLDEKWIADSDVIAQSLEEKYPDPPLGTPPEKASVGSKIFPAFIGFLKSKDPSDGTEQTLLNELASFDDYIKENGPFINGKDISAVDLSLGPKLYHLEIALGHYKKWTVPDSLPFVKSYMKCLQNQSPALLSHVLHRIISISLKKTLFRYEERTVKDEISFYEKTEYSQEREKER</sequence>
<name>F6HSH9_VITVI</name>
<dbReference type="eggNOG" id="KOG1422">
    <property type="taxonomic scope" value="Eukaryota"/>
</dbReference>
<dbReference type="GO" id="GO:0045174">
    <property type="term" value="F:glutathione dehydrogenase (ascorbate) activity"/>
    <property type="evidence" value="ECO:0000318"/>
    <property type="project" value="GO_Central"/>
</dbReference>
<comment type="catalytic activity">
    <reaction evidence="6">
        <text>RX + glutathione = an S-substituted glutathione + a halide anion + H(+)</text>
        <dbReference type="Rhea" id="RHEA:16437"/>
        <dbReference type="ChEBI" id="CHEBI:15378"/>
        <dbReference type="ChEBI" id="CHEBI:16042"/>
        <dbReference type="ChEBI" id="CHEBI:17792"/>
        <dbReference type="ChEBI" id="CHEBI:57925"/>
        <dbReference type="ChEBI" id="CHEBI:90779"/>
        <dbReference type="EC" id="2.5.1.18"/>
    </reaction>
</comment>
<evidence type="ECO:0000256" key="3">
    <source>
        <dbReference type="ARBA" id="ARBA00023002"/>
    </source>
</evidence>
<evidence type="ECO:0000256" key="7">
    <source>
        <dbReference type="ARBA" id="ARBA00049544"/>
    </source>
</evidence>
<dbReference type="InterPro" id="IPR044627">
    <property type="entry name" value="DHAR1/2/3/4"/>
</dbReference>
<evidence type="ECO:0000259" key="8">
    <source>
        <dbReference type="PROSITE" id="PS50404"/>
    </source>
</evidence>
<evidence type="ECO:0000256" key="4">
    <source>
        <dbReference type="ARBA" id="ARBA00023206"/>
    </source>
</evidence>
<dbReference type="InParanoid" id="F6HSH9"/>
<dbReference type="GO" id="GO:0140547">
    <property type="term" value="P:acquisition of seed longevity"/>
    <property type="evidence" value="ECO:0007669"/>
    <property type="project" value="UniProtKB-ARBA"/>
</dbReference>
<keyword evidence="2" id="KW-0808">Transferase</keyword>
<keyword evidence="4" id="KW-0318">Glutathionylation</keyword>
<dbReference type="SUPFAM" id="SSF47616">
    <property type="entry name" value="GST C-terminal domain-like"/>
    <property type="match status" value="1"/>
</dbReference>
<dbReference type="GO" id="GO:0033355">
    <property type="term" value="P:ascorbate glutathione cycle"/>
    <property type="evidence" value="ECO:0000318"/>
    <property type="project" value="GO_Central"/>
</dbReference>
<dbReference type="SFLD" id="SFLDG00358">
    <property type="entry name" value="Main_(cytGST)"/>
    <property type="match status" value="1"/>
</dbReference>
<feature type="domain" description="GST N-terminal" evidence="8">
    <location>
        <begin position="61"/>
        <end position="139"/>
    </location>
</feature>
<protein>
    <recommendedName>
        <fullName evidence="8">GST N-terminal domain-containing protein</fullName>
    </recommendedName>
</protein>
<dbReference type="PaxDb" id="29760-VIT_14s0006g00630.t01"/>
<dbReference type="InterPro" id="IPR004045">
    <property type="entry name" value="Glutathione_S-Trfase_N"/>
</dbReference>
<dbReference type="InterPro" id="IPR036249">
    <property type="entry name" value="Thioredoxin-like_sf"/>
</dbReference>
<keyword evidence="10" id="KW-1185">Reference proteome</keyword>
<reference evidence="10" key="1">
    <citation type="journal article" date="2007" name="Nature">
        <title>The grapevine genome sequence suggests ancestral hexaploidization in major angiosperm phyla.</title>
        <authorList>
            <consortium name="The French-Italian Public Consortium for Grapevine Genome Characterization."/>
            <person name="Jaillon O."/>
            <person name="Aury J.-M."/>
            <person name="Noel B."/>
            <person name="Policriti A."/>
            <person name="Clepet C."/>
            <person name="Casagrande A."/>
            <person name="Choisne N."/>
            <person name="Aubourg S."/>
            <person name="Vitulo N."/>
            <person name="Jubin C."/>
            <person name="Vezzi A."/>
            <person name="Legeai F."/>
            <person name="Hugueney P."/>
            <person name="Dasilva C."/>
            <person name="Horner D."/>
            <person name="Mica E."/>
            <person name="Jublot D."/>
            <person name="Poulain J."/>
            <person name="Bruyere C."/>
            <person name="Billault A."/>
            <person name="Segurens B."/>
            <person name="Gouyvenoux M."/>
            <person name="Ugarte E."/>
            <person name="Cattonaro F."/>
            <person name="Anthouard V."/>
            <person name="Vico V."/>
            <person name="Del Fabbro C."/>
            <person name="Alaux M."/>
            <person name="Di Gaspero G."/>
            <person name="Dumas V."/>
            <person name="Felice N."/>
            <person name="Paillard S."/>
            <person name="Juman I."/>
            <person name="Moroldo M."/>
            <person name="Scalabrin S."/>
            <person name="Canaguier A."/>
            <person name="Le Clainche I."/>
            <person name="Malacrida G."/>
            <person name="Durand E."/>
            <person name="Pesole G."/>
            <person name="Laucou V."/>
            <person name="Chatelet P."/>
            <person name="Merdinoglu D."/>
            <person name="Delledonne M."/>
            <person name="Pezzotti M."/>
            <person name="Lecharny A."/>
            <person name="Scarpelli C."/>
            <person name="Artiguenave F."/>
            <person name="Pe M.E."/>
            <person name="Valle G."/>
            <person name="Morgante M."/>
            <person name="Caboche M."/>
            <person name="Adam-Blondon A.-F."/>
            <person name="Weissenbach J."/>
            <person name="Quetier F."/>
            <person name="Wincker P."/>
        </authorList>
    </citation>
    <scope>NUCLEOTIDE SEQUENCE [LARGE SCALE GENOMIC DNA]</scope>
    <source>
        <strain evidence="10">cv. Pinot noir / PN40024</strain>
    </source>
</reference>
<dbReference type="PROSITE" id="PS50404">
    <property type="entry name" value="GST_NTER"/>
    <property type="match status" value="1"/>
</dbReference>
<dbReference type="SFLD" id="SFLDS00019">
    <property type="entry name" value="Glutathione_Transferase_(cytos"/>
    <property type="match status" value="1"/>
</dbReference>